<dbReference type="AlphaFoldDB" id="A0A8X6I3Q3"/>
<accession>A0A8X6I3Q3</accession>
<dbReference type="Proteomes" id="UP000887013">
    <property type="component" value="Unassembled WGS sequence"/>
</dbReference>
<protein>
    <submittedName>
        <fullName evidence="1">Uncharacterized protein</fullName>
    </submittedName>
</protein>
<proteinExistence type="predicted"/>
<organism evidence="1 2">
    <name type="scientific">Nephila pilipes</name>
    <name type="common">Giant wood spider</name>
    <name type="synonym">Nephila maculata</name>
    <dbReference type="NCBI Taxonomy" id="299642"/>
    <lineage>
        <taxon>Eukaryota</taxon>
        <taxon>Metazoa</taxon>
        <taxon>Ecdysozoa</taxon>
        <taxon>Arthropoda</taxon>
        <taxon>Chelicerata</taxon>
        <taxon>Arachnida</taxon>
        <taxon>Araneae</taxon>
        <taxon>Araneomorphae</taxon>
        <taxon>Entelegynae</taxon>
        <taxon>Araneoidea</taxon>
        <taxon>Nephilidae</taxon>
        <taxon>Nephila</taxon>
    </lineage>
</organism>
<name>A0A8X6I3Q3_NEPPI</name>
<comment type="caution">
    <text evidence="1">The sequence shown here is derived from an EMBL/GenBank/DDBJ whole genome shotgun (WGS) entry which is preliminary data.</text>
</comment>
<evidence type="ECO:0000313" key="1">
    <source>
        <dbReference type="EMBL" id="GFS29514.1"/>
    </source>
</evidence>
<sequence length="85" mass="9484">MADGMDCSLNTSSPQPAPASIPDEYLLQAVRVIESSFETVEIYARVLSQDNDRFGHWDLYVQVYLFVSGLLTVVMKSARSPEAQK</sequence>
<evidence type="ECO:0000313" key="2">
    <source>
        <dbReference type="Proteomes" id="UP000887013"/>
    </source>
</evidence>
<gene>
    <name evidence="1" type="ORF">NPIL_205541</name>
</gene>
<keyword evidence="2" id="KW-1185">Reference proteome</keyword>
<dbReference type="EMBL" id="BMAW01041570">
    <property type="protein sequence ID" value="GFS29514.1"/>
    <property type="molecule type" value="Genomic_DNA"/>
</dbReference>
<reference evidence="1" key="1">
    <citation type="submission" date="2020-08" db="EMBL/GenBank/DDBJ databases">
        <title>Multicomponent nature underlies the extraordinary mechanical properties of spider dragline silk.</title>
        <authorList>
            <person name="Kono N."/>
            <person name="Nakamura H."/>
            <person name="Mori M."/>
            <person name="Yoshida Y."/>
            <person name="Ohtoshi R."/>
            <person name="Malay A.D."/>
            <person name="Moran D.A.P."/>
            <person name="Tomita M."/>
            <person name="Numata K."/>
            <person name="Arakawa K."/>
        </authorList>
    </citation>
    <scope>NUCLEOTIDE SEQUENCE</scope>
</reference>